<name>A0A835LG89_9MAGN</name>
<dbReference type="EMBL" id="JADFTS010000008">
    <property type="protein sequence ID" value="KAF9594398.1"/>
    <property type="molecule type" value="Genomic_DNA"/>
</dbReference>
<reference evidence="1 2" key="1">
    <citation type="submission" date="2020-10" db="EMBL/GenBank/DDBJ databases">
        <title>The Coptis chinensis genome and diversification of protoberbering-type alkaloids.</title>
        <authorList>
            <person name="Wang B."/>
            <person name="Shu S."/>
            <person name="Song C."/>
            <person name="Liu Y."/>
        </authorList>
    </citation>
    <scope>NUCLEOTIDE SEQUENCE [LARGE SCALE GENOMIC DNA]</scope>
    <source>
        <strain evidence="1">HL-2020</strain>
        <tissue evidence="1">Leaf</tissue>
    </source>
</reference>
<keyword evidence="2" id="KW-1185">Reference proteome</keyword>
<protein>
    <submittedName>
        <fullName evidence="1">Uncharacterized protein</fullName>
    </submittedName>
</protein>
<dbReference type="AlphaFoldDB" id="A0A835LG89"/>
<comment type="caution">
    <text evidence="1">The sequence shown here is derived from an EMBL/GenBank/DDBJ whole genome shotgun (WGS) entry which is preliminary data.</text>
</comment>
<proteinExistence type="predicted"/>
<sequence>MLVQIFIDDPSRKSGYRLRGDVDFEQACKVLWMGDSRCRLCCWGYPFSLASGVTCTLSYLGAVAQFGRLRCTHSKRSRNEEFRLCPTTWAWGKSGLPYVWRKENGNAIDRRFEKGMGRGETNGGGGPFFRMLSYQGLQSPQRLWSLRFAKMVKEQLGPSMRGLHACAADAIFGVDQALERCLLHPSQQR</sequence>
<evidence type="ECO:0000313" key="2">
    <source>
        <dbReference type="Proteomes" id="UP000631114"/>
    </source>
</evidence>
<dbReference type="Proteomes" id="UP000631114">
    <property type="component" value="Unassembled WGS sequence"/>
</dbReference>
<gene>
    <name evidence="1" type="ORF">IFM89_031000</name>
</gene>
<accession>A0A835LG89</accession>
<evidence type="ECO:0000313" key="1">
    <source>
        <dbReference type="EMBL" id="KAF9594398.1"/>
    </source>
</evidence>
<organism evidence="1 2">
    <name type="scientific">Coptis chinensis</name>
    <dbReference type="NCBI Taxonomy" id="261450"/>
    <lineage>
        <taxon>Eukaryota</taxon>
        <taxon>Viridiplantae</taxon>
        <taxon>Streptophyta</taxon>
        <taxon>Embryophyta</taxon>
        <taxon>Tracheophyta</taxon>
        <taxon>Spermatophyta</taxon>
        <taxon>Magnoliopsida</taxon>
        <taxon>Ranunculales</taxon>
        <taxon>Ranunculaceae</taxon>
        <taxon>Coptidoideae</taxon>
        <taxon>Coptis</taxon>
    </lineage>
</organism>